<comment type="catalytic activity">
    <reaction evidence="6">
        <text>O-phospho-L-threonyl-[protein] + H2O = L-threonyl-[protein] + phosphate</text>
        <dbReference type="Rhea" id="RHEA:47004"/>
        <dbReference type="Rhea" id="RHEA-COMP:11060"/>
        <dbReference type="Rhea" id="RHEA-COMP:11605"/>
        <dbReference type="ChEBI" id="CHEBI:15377"/>
        <dbReference type="ChEBI" id="CHEBI:30013"/>
        <dbReference type="ChEBI" id="CHEBI:43474"/>
        <dbReference type="ChEBI" id="CHEBI:61977"/>
        <dbReference type="EC" id="3.1.3.16"/>
    </reaction>
</comment>
<comment type="catalytic activity">
    <reaction evidence="5">
        <text>O-phospho-L-seryl-[protein] + H2O = L-seryl-[protein] + phosphate</text>
        <dbReference type="Rhea" id="RHEA:20629"/>
        <dbReference type="Rhea" id="RHEA-COMP:9863"/>
        <dbReference type="Rhea" id="RHEA-COMP:11604"/>
        <dbReference type="ChEBI" id="CHEBI:15377"/>
        <dbReference type="ChEBI" id="CHEBI:29999"/>
        <dbReference type="ChEBI" id="CHEBI:43474"/>
        <dbReference type="ChEBI" id="CHEBI:83421"/>
        <dbReference type="EC" id="3.1.3.16"/>
    </reaction>
</comment>
<keyword evidence="3" id="KW-0378">Hydrolase</keyword>
<dbReference type="KEGG" id="tpal:117642397"/>
<dbReference type="PROSITE" id="PS50056">
    <property type="entry name" value="TYR_PHOSPHATASE_2"/>
    <property type="match status" value="1"/>
</dbReference>
<keyword evidence="4" id="KW-0904">Protein phosphatase</keyword>
<accession>A0A6P8YQS2</accession>
<dbReference type="GeneID" id="117642397"/>
<evidence type="ECO:0000259" key="8">
    <source>
        <dbReference type="PROSITE" id="PS50056"/>
    </source>
</evidence>
<gene>
    <name evidence="10" type="primary">LOC117642397</name>
</gene>
<dbReference type="GO" id="GO:0004722">
    <property type="term" value="F:protein serine/threonine phosphatase activity"/>
    <property type="evidence" value="ECO:0007669"/>
    <property type="project" value="UniProtKB-EC"/>
</dbReference>
<dbReference type="InterPro" id="IPR000340">
    <property type="entry name" value="Dual-sp_phosphatase_cat-dom"/>
</dbReference>
<feature type="domain" description="Tyrosine specific protein phosphatases" evidence="8">
    <location>
        <begin position="103"/>
        <end position="143"/>
    </location>
</feature>
<dbReference type="SMART" id="SM00195">
    <property type="entry name" value="DSPc"/>
    <property type="match status" value="1"/>
</dbReference>
<dbReference type="InterPro" id="IPR016130">
    <property type="entry name" value="Tyr_Pase_AS"/>
</dbReference>
<dbReference type="PRINTS" id="PR01908">
    <property type="entry name" value="ADSPHPHTASE"/>
</dbReference>
<dbReference type="Proteomes" id="UP000515158">
    <property type="component" value="Unplaced"/>
</dbReference>
<dbReference type="InterPro" id="IPR020405">
    <property type="entry name" value="Atypical_DUSP_subfamA"/>
</dbReference>
<dbReference type="InterPro" id="IPR020422">
    <property type="entry name" value="TYR_PHOSPHATASE_DUAL_dom"/>
</dbReference>
<evidence type="ECO:0000256" key="5">
    <source>
        <dbReference type="ARBA" id="ARBA00047761"/>
    </source>
</evidence>
<keyword evidence="9" id="KW-1185">Reference proteome</keyword>
<dbReference type="PANTHER" id="PTHR45682:SF5">
    <property type="entry name" value="DUAL SPECIFICITY PROTEIN PHOSPHATASE"/>
    <property type="match status" value="1"/>
</dbReference>
<evidence type="ECO:0000256" key="1">
    <source>
        <dbReference type="ARBA" id="ARBA00008601"/>
    </source>
</evidence>
<evidence type="ECO:0000256" key="7">
    <source>
        <dbReference type="PIRSR" id="PIRSR620405-1"/>
    </source>
</evidence>
<dbReference type="GO" id="GO:0008138">
    <property type="term" value="F:protein tyrosine/serine/threonine phosphatase activity"/>
    <property type="evidence" value="ECO:0007669"/>
    <property type="project" value="InterPro"/>
</dbReference>
<evidence type="ECO:0000256" key="2">
    <source>
        <dbReference type="ARBA" id="ARBA00013081"/>
    </source>
</evidence>
<dbReference type="RefSeq" id="XP_034236437.1">
    <property type="nucleotide sequence ID" value="XM_034380546.1"/>
</dbReference>
<dbReference type="PANTHER" id="PTHR45682">
    <property type="entry name" value="AGAP008228-PA"/>
    <property type="match status" value="1"/>
</dbReference>
<reference evidence="10" key="1">
    <citation type="submission" date="2025-08" db="UniProtKB">
        <authorList>
            <consortium name="RefSeq"/>
        </authorList>
    </citation>
    <scope>IDENTIFICATION</scope>
    <source>
        <tissue evidence="10">Total insect</tissue>
    </source>
</reference>
<dbReference type="AlphaFoldDB" id="A0A6P8YQS2"/>
<feature type="active site" description="Phosphocysteine intermediate" evidence="7">
    <location>
        <position position="109"/>
    </location>
</feature>
<dbReference type="Gene3D" id="3.90.190.10">
    <property type="entry name" value="Protein tyrosine phosphatase superfamily"/>
    <property type="match status" value="2"/>
</dbReference>
<dbReference type="SUPFAM" id="SSF52799">
    <property type="entry name" value="(Phosphotyrosine protein) phosphatases II"/>
    <property type="match status" value="1"/>
</dbReference>
<dbReference type="GO" id="GO:0005737">
    <property type="term" value="C:cytoplasm"/>
    <property type="evidence" value="ECO:0007669"/>
    <property type="project" value="TreeGrafter"/>
</dbReference>
<dbReference type="PROSITE" id="PS00383">
    <property type="entry name" value="TYR_PHOSPHATASE_1"/>
    <property type="match status" value="1"/>
</dbReference>
<proteinExistence type="inferred from homology"/>
<name>A0A6P8YQS2_THRPL</name>
<evidence type="ECO:0000313" key="9">
    <source>
        <dbReference type="Proteomes" id="UP000515158"/>
    </source>
</evidence>
<organism evidence="10">
    <name type="scientific">Thrips palmi</name>
    <name type="common">Melon thrips</name>
    <dbReference type="NCBI Taxonomy" id="161013"/>
    <lineage>
        <taxon>Eukaryota</taxon>
        <taxon>Metazoa</taxon>
        <taxon>Ecdysozoa</taxon>
        <taxon>Arthropoda</taxon>
        <taxon>Hexapoda</taxon>
        <taxon>Insecta</taxon>
        <taxon>Pterygota</taxon>
        <taxon>Neoptera</taxon>
        <taxon>Paraneoptera</taxon>
        <taxon>Thysanoptera</taxon>
        <taxon>Terebrantia</taxon>
        <taxon>Thripoidea</taxon>
        <taxon>Thripidae</taxon>
        <taxon>Thrips</taxon>
    </lineage>
</organism>
<dbReference type="InterPro" id="IPR029021">
    <property type="entry name" value="Prot-tyrosine_phosphatase-like"/>
</dbReference>
<dbReference type="GO" id="GO:0043409">
    <property type="term" value="P:negative regulation of MAPK cascade"/>
    <property type="evidence" value="ECO:0007669"/>
    <property type="project" value="TreeGrafter"/>
</dbReference>
<dbReference type="GO" id="GO:0033549">
    <property type="term" value="F:MAP kinase phosphatase activity"/>
    <property type="evidence" value="ECO:0007669"/>
    <property type="project" value="TreeGrafter"/>
</dbReference>
<evidence type="ECO:0000256" key="6">
    <source>
        <dbReference type="ARBA" id="ARBA00048336"/>
    </source>
</evidence>
<comment type="similarity">
    <text evidence="1">Belongs to the protein-tyrosine phosphatase family. Non-receptor class dual specificity subfamily.</text>
</comment>
<dbReference type="InterPro" id="IPR000387">
    <property type="entry name" value="Tyr_Pase_dom"/>
</dbReference>
<evidence type="ECO:0000256" key="3">
    <source>
        <dbReference type="ARBA" id="ARBA00022801"/>
    </source>
</evidence>
<dbReference type="Pfam" id="PF00782">
    <property type="entry name" value="DSPc"/>
    <property type="match status" value="1"/>
</dbReference>
<dbReference type="EC" id="3.1.3.16" evidence="2"/>
<protein>
    <recommendedName>
        <fullName evidence="2">protein-serine/threonine phosphatase</fullName>
        <ecNumber evidence="2">3.1.3.16</ecNumber>
    </recommendedName>
</protein>
<evidence type="ECO:0000313" key="10">
    <source>
        <dbReference type="RefSeq" id="XP_034236437.1"/>
    </source>
</evidence>
<sequence length="165" mass="18132">MSVTEETTAQQLKLIINSTRPSFCALPGYEGTSLGLFGRAMLNLDCDEVFPNLYVGDKNCALNKPYLARLGITHIMNAAEGNVPGMVDTNAHYYADVGINYLGKVLIHCEKGYSRSPTVALIYLALKVHLRIPMALRLCCSRRKICPNDGFLSQLSMLDNCLKSG</sequence>
<dbReference type="InParanoid" id="A0A6P8YQS2"/>
<dbReference type="OrthoDB" id="253091at2759"/>
<evidence type="ECO:0000256" key="4">
    <source>
        <dbReference type="ARBA" id="ARBA00022912"/>
    </source>
</evidence>